<dbReference type="EMBL" id="PJNB01000001">
    <property type="protein sequence ID" value="PKW17969.1"/>
    <property type="molecule type" value="Genomic_DNA"/>
</dbReference>
<gene>
    <name evidence="2" type="ORF">A8926_6011</name>
</gene>
<sequence>MWSADEHVGGPHRGKRSASLLGFVHRGLTASPNRTGSANARRAGDVRGPRRCARTARGAAAGWRPLRVTRRPVADRCASRGGRLPTAARHAAAGCRPRTSGNSPARPVGCEAASPPSGTGPRASTPTRADPVRHAQGRQRHPGRGLEWYLDGGRQAPEFSMKLLLPGLGCGRSATVGFRCAWDLPAAETAPPSSFAQWRINTGQYEANGPSTPIDDTNGPFAPTTQPHHQL</sequence>
<feature type="region of interest" description="Disordered" evidence="1">
    <location>
        <begin position="204"/>
        <end position="231"/>
    </location>
</feature>
<evidence type="ECO:0000313" key="3">
    <source>
        <dbReference type="Proteomes" id="UP000233786"/>
    </source>
</evidence>
<proteinExistence type="predicted"/>
<name>A0A2N3Y4V6_SACSN</name>
<dbReference type="AlphaFoldDB" id="A0A2N3Y4V6"/>
<protein>
    <submittedName>
        <fullName evidence="2">Uncharacterized protein</fullName>
    </submittedName>
</protein>
<feature type="region of interest" description="Disordered" evidence="1">
    <location>
        <begin position="28"/>
        <end position="58"/>
    </location>
</feature>
<evidence type="ECO:0000256" key="1">
    <source>
        <dbReference type="SAM" id="MobiDB-lite"/>
    </source>
</evidence>
<evidence type="ECO:0000313" key="2">
    <source>
        <dbReference type="EMBL" id="PKW17969.1"/>
    </source>
</evidence>
<comment type="caution">
    <text evidence="2">The sequence shown here is derived from an EMBL/GenBank/DDBJ whole genome shotgun (WGS) entry which is preliminary data.</text>
</comment>
<dbReference type="Proteomes" id="UP000233786">
    <property type="component" value="Unassembled WGS sequence"/>
</dbReference>
<reference evidence="2" key="1">
    <citation type="submission" date="2017-12" db="EMBL/GenBank/DDBJ databases">
        <title>Sequencing the genomes of 1000 Actinobacteria strains.</title>
        <authorList>
            <person name="Klenk H.-P."/>
        </authorList>
    </citation>
    <scope>NUCLEOTIDE SEQUENCE [LARGE SCALE GENOMIC DNA]</scope>
    <source>
        <strain evidence="2">DSM 44228</strain>
    </source>
</reference>
<accession>A0A2N3Y4V6</accession>
<feature type="region of interest" description="Disordered" evidence="1">
    <location>
        <begin position="88"/>
        <end position="146"/>
    </location>
</feature>
<organism evidence="2 3">
    <name type="scientific">Saccharopolyspora spinosa</name>
    <dbReference type="NCBI Taxonomy" id="60894"/>
    <lineage>
        <taxon>Bacteria</taxon>
        <taxon>Bacillati</taxon>
        <taxon>Actinomycetota</taxon>
        <taxon>Actinomycetes</taxon>
        <taxon>Pseudonocardiales</taxon>
        <taxon>Pseudonocardiaceae</taxon>
        <taxon>Saccharopolyspora</taxon>
    </lineage>
</organism>
<keyword evidence="3" id="KW-1185">Reference proteome</keyword>
<feature type="compositionally biased region" description="Polar residues" evidence="1">
    <location>
        <begin position="204"/>
        <end position="215"/>
    </location>
</feature>